<comment type="caution">
    <text evidence="5">The sequence shown here is derived from an EMBL/GenBank/DDBJ whole genome shotgun (WGS) entry which is preliminary data.</text>
</comment>
<evidence type="ECO:0000256" key="2">
    <source>
        <dbReference type="ARBA" id="ARBA00022670"/>
    </source>
</evidence>
<protein>
    <submittedName>
        <fullName evidence="5">Hydrogenase maturation protease</fullName>
    </submittedName>
</protein>
<gene>
    <name evidence="5" type="ORF">DDW13_07155</name>
</gene>
<evidence type="ECO:0000256" key="4">
    <source>
        <dbReference type="ARBA" id="ARBA00022801"/>
    </source>
</evidence>
<dbReference type="SUPFAM" id="SSF53163">
    <property type="entry name" value="HybD-like"/>
    <property type="match status" value="1"/>
</dbReference>
<dbReference type="EMBL" id="QEFD01000207">
    <property type="protein sequence ID" value="PVU74507.1"/>
    <property type="molecule type" value="Genomic_DNA"/>
</dbReference>
<dbReference type="NCBIfam" id="TIGR00072">
    <property type="entry name" value="hydrog_prot"/>
    <property type="match status" value="1"/>
</dbReference>
<dbReference type="InterPro" id="IPR023430">
    <property type="entry name" value="Pept_HybD-like_dom_sf"/>
</dbReference>
<evidence type="ECO:0000256" key="1">
    <source>
        <dbReference type="ARBA" id="ARBA00006814"/>
    </source>
</evidence>
<keyword evidence="4" id="KW-0378">Hydrolase</keyword>
<dbReference type="Pfam" id="PF01750">
    <property type="entry name" value="HycI"/>
    <property type="match status" value="1"/>
</dbReference>
<accession>A0A2T9X341</accession>
<dbReference type="AlphaFoldDB" id="A0A2T9X341"/>
<dbReference type="InterPro" id="IPR000671">
    <property type="entry name" value="Peptidase_A31"/>
</dbReference>
<reference evidence="5 6" key="1">
    <citation type="journal article" date="2015" name="Appl. Environ. Microbiol.">
        <title>Nanoarchaeota, Their Sulfolobales Host, and Nanoarchaeota Virus Distribution across Yellowstone National Park Hot Springs.</title>
        <authorList>
            <person name="Munson-McGee J.H."/>
            <person name="Field E.K."/>
            <person name="Bateson M."/>
            <person name="Rooney C."/>
            <person name="Stepanauskas R."/>
            <person name="Young M.J."/>
        </authorList>
    </citation>
    <scope>NUCLEOTIDE SEQUENCE [LARGE SCALE GENOMIC DNA]</scope>
    <source>
        <strain evidence="5">SCGC AC-742_N10</strain>
    </source>
</reference>
<organism evidence="5 6">
    <name type="scientific">Acidianus hospitalis</name>
    <dbReference type="NCBI Taxonomy" id="563177"/>
    <lineage>
        <taxon>Archaea</taxon>
        <taxon>Thermoproteota</taxon>
        <taxon>Thermoprotei</taxon>
        <taxon>Sulfolobales</taxon>
        <taxon>Sulfolobaceae</taxon>
        <taxon>Acidianus</taxon>
    </lineage>
</organism>
<dbReference type="Gene3D" id="3.40.50.1450">
    <property type="entry name" value="HybD-like"/>
    <property type="match status" value="1"/>
</dbReference>
<dbReference type="PRINTS" id="PR00446">
    <property type="entry name" value="HYDRGNUPTAKE"/>
</dbReference>
<proteinExistence type="inferred from homology"/>
<comment type="similarity">
    <text evidence="1">Belongs to the peptidase A31 family.</text>
</comment>
<evidence type="ECO:0000313" key="6">
    <source>
        <dbReference type="Proteomes" id="UP000245638"/>
    </source>
</evidence>
<dbReference type="GO" id="GO:0008047">
    <property type="term" value="F:enzyme activator activity"/>
    <property type="evidence" value="ECO:0007669"/>
    <property type="project" value="InterPro"/>
</dbReference>
<name>A0A2T9X341_9CREN</name>
<dbReference type="PANTHER" id="PTHR30302">
    <property type="entry name" value="HYDROGENASE 1 MATURATION PROTEASE"/>
    <property type="match status" value="1"/>
</dbReference>
<keyword evidence="3" id="KW-0064">Aspartyl protease</keyword>
<sequence length="168" mass="18603">MKVVIGVGNVFMKDDGCGSFIAQALDGLIPIDVKDLGMGSLSIIDDIRDYDEIIIIDAADIDSDVEVFEIKTELEDEIPQAVISMSLGGSHSMSMRDILTILNSDGKNRKIIVIGCKPKEINVGYGLSEEMIKNGLKVIEKLKEFIDFDVDEAKKRFLSIIREITSQY</sequence>
<evidence type="ECO:0000313" key="5">
    <source>
        <dbReference type="EMBL" id="PVU74507.1"/>
    </source>
</evidence>
<keyword evidence="2 5" id="KW-0645">Protease</keyword>
<dbReference type="GO" id="GO:0004190">
    <property type="term" value="F:aspartic-type endopeptidase activity"/>
    <property type="evidence" value="ECO:0007669"/>
    <property type="project" value="UniProtKB-KW"/>
</dbReference>
<evidence type="ECO:0000256" key="3">
    <source>
        <dbReference type="ARBA" id="ARBA00022750"/>
    </source>
</evidence>
<dbReference type="Proteomes" id="UP000245638">
    <property type="component" value="Unassembled WGS sequence"/>
</dbReference>
<dbReference type="PANTHER" id="PTHR30302:SF1">
    <property type="entry name" value="HYDROGENASE 2 MATURATION PROTEASE"/>
    <property type="match status" value="1"/>
</dbReference>
<dbReference type="GO" id="GO:0016485">
    <property type="term" value="P:protein processing"/>
    <property type="evidence" value="ECO:0007669"/>
    <property type="project" value="TreeGrafter"/>
</dbReference>